<reference evidence="2 3" key="1">
    <citation type="submission" date="2020-08" db="EMBL/GenBank/DDBJ databases">
        <title>Genomic Encyclopedia of Type Strains, Phase IV (KMG-IV): sequencing the most valuable type-strain genomes for metagenomic binning, comparative biology and taxonomic classification.</title>
        <authorList>
            <person name="Goeker M."/>
        </authorList>
    </citation>
    <scope>NUCLEOTIDE SEQUENCE [LARGE SCALE GENOMIC DNA]</scope>
    <source>
        <strain evidence="2 3">DSM 2461</strain>
    </source>
</reference>
<dbReference type="Proteomes" id="UP000587760">
    <property type="component" value="Unassembled WGS sequence"/>
</dbReference>
<accession>A0A841R701</accession>
<sequence length="294" mass="33797">MRRVSIILFLLIIPFHFLSARGNYEEQKKNVSQFNEALSLYRNRQYEESSDLLENLFFREEDQEINKLLLQSANHFRIAENSVEETNDLTGAVQRLDDSIGLLKRVLEFDKENTIAANNLEVAMTLKEEWMQQKEEQNPSQDSQQPEQTQKDEAEKLQKEQQQMADDNNKESENHQDAQEELRKRTENLKDHTEQGSPERQSLENAVDAQEKAEQALEEGNSAAAREQQNEAAQHLADAVRNLSQGSEEDTSGYNENETDSAGDQLIQSIIDNELNRDENSENTGNGIAVERNW</sequence>
<feature type="compositionally biased region" description="Polar residues" evidence="1">
    <location>
        <begin position="262"/>
        <end position="271"/>
    </location>
</feature>
<dbReference type="RefSeq" id="WP_184742938.1">
    <property type="nucleotide sequence ID" value="NZ_JACHGJ010000001.1"/>
</dbReference>
<evidence type="ECO:0000313" key="3">
    <source>
        <dbReference type="Proteomes" id="UP000587760"/>
    </source>
</evidence>
<dbReference type="EMBL" id="JACHGJ010000001">
    <property type="protein sequence ID" value="MBB6478759.1"/>
    <property type="molecule type" value="Genomic_DNA"/>
</dbReference>
<feature type="compositionally biased region" description="Polar residues" evidence="1">
    <location>
        <begin position="138"/>
        <end position="148"/>
    </location>
</feature>
<feature type="compositionally biased region" description="Low complexity" evidence="1">
    <location>
        <begin position="223"/>
        <end position="234"/>
    </location>
</feature>
<feature type="compositionally biased region" description="Polar residues" evidence="1">
    <location>
        <begin position="195"/>
        <end position="204"/>
    </location>
</feature>
<gene>
    <name evidence="2" type="ORF">HNR50_000392</name>
</gene>
<dbReference type="AlphaFoldDB" id="A0A841R701"/>
<keyword evidence="3" id="KW-1185">Reference proteome</keyword>
<name>A0A841R701_9SPIO</name>
<dbReference type="InterPro" id="IPR012683">
    <property type="entry name" value="CHP02302_TM"/>
</dbReference>
<comment type="caution">
    <text evidence="2">The sequence shown here is derived from an EMBL/GenBank/DDBJ whole genome shotgun (WGS) entry which is preliminary data.</text>
</comment>
<organism evidence="2 3">
    <name type="scientific">Spirochaeta isovalerica</name>
    <dbReference type="NCBI Taxonomy" id="150"/>
    <lineage>
        <taxon>Bacteria</taxon>
        <taxon>Pseudomonadati</taxon>
        <taxon>Spirochaetota</taxon>
        <taxon>Spirochaetia</taxon>
        <taxon>Spirochaetales</taxon>
        <taxon>Spirochaetaceae</taxon>
        <taxon>Spirochaeta</taxon>
    </lineage>
</organism>
<protein>
    <submittedName>
        <fullName evidence="2">Outer membrane biosynthesis protein TonB</fullName>
    </submittedName>
</protein>
<proteinExistence type="predicted"/>
<evidence type="ECO:0000256" key="1">
    <source>
        <dbReference type="SAM" id="MobiDB-lite"/>
    </source>
</evidence>
<feature type="compositionally biased region" description="Acidic residues" evidence="1">
    <location>
        <begin position="247"/>
        <end position="261"/>
    </location>
</feature>
<feature type="compositionally biased region" description="Basic and acidic residues" evidence="1">
    <location>
        <begin position="167"/>
        <end position="194"/>
    </location>
</feature>
<feature type="compositionally biased region" description="Basic and acidic residues" evidence="1">
    <location>
        <begin position="149"/>
        <end position="159"/>
    </location>
</feature>
<evidence type="ECO:0000313" key="2">
    <source>
        <dbReference type="EMBL" id="MBB6478759.1"/>
    </source>
</evidence>
<feature type="region of interest" description="Disordered" evidence="1">
    <location>
        <begin position="131"/>
        <end position="294"/>
    </location>
</feature>
<dbReference type="Pfam" id="PF13779">
    <property type="entry name" value="DUF4175"/>
    <property type="match status" value="1"/>
</dbReference>